<dbReference type="Gene3D" id="3.40.50.10110">
    <property type="entry name" value="DNA polymerase III subunit chi"/>
    <property type="match status" value="1"/>
</dbReference>
<dbReference type="EMBL" id="PGTD01000023">
    <property type="protein sequence ID" value="PJE25918.1"/>
    <property type="molecule type" value="Genomic_DNA"/>
</dbReference>
<dbReference type="GO" id="GO:0006260">
    <property type="term" value="P:DNA replication"/>
    <property type="evidence" value="ECO:0007669"/>
    <property type="project" value="InterPro"/>
</dbReference>
<dbReference type="InterPro" id="IPR007459">
    <property type="entry name" value="DNA_pol3_chi"/>
</dbReference>
<gene>
    <name evidence="1" type="ORF">CVM39_19660</name>
    <name evidence="2" type="ORF">SAMN06297129_2283</name>
</gene>
<dbReference type="GO" id="GO:0003887">
    <property type="term" value="F:DNA-directed DNA polymerase activity"/>
    <property type="evidence" value="ECO:0007669"/>
    <property type="project" value="InterPro"/>
</dbReference>
<reference evidence="1 4" key="2">
    <citation type="journal article" date="2018" name="Int. J. Syst. Evol. Microbiol.">
        <title>Pseudooceanicola lipolyticus sp. nov., a marine alphaproteobacterium, reclassification of Oceanicola flagellatus as Pseudooceanicola flagellatus comb. nov. and emended description of the genus Pseudooceanicola.</title>
        <authorList>
            <person name="Huang M.-M."/>
            <person name="Guo L.-L."/>
            <person name="Wu Y.-H."/>
            <person name="Lai Q.-L."/>
            <person name="Shao Z.-Z."/>
            <person name="Wang C.-S."/>
            <person name="Wu M."/>
            <person name="Xu X.-W."/>
        </authorList>
    </citation>
    <scope>NUCLEOTIDE SEQUENCE [LARGE SCALE GENOMIC DNA]</scope>
    <source>
        <strain evidence="1 4">Ar-45</strain>
    </source>
</reference>
<evidence type="ECO:0000313" key="1">
    <source>
        <dbReference type="EMBL" id="PJE25918.1"/>
    </source>
</evidence>
<evidence type="ECO:0000313" key="3">
    <source>
        <dbReference type="Proteomes" id="UP000231655"/>
    </source>
</evidence>
<dbReference type="RefSeq" id="WP_097146028.1">
    <property type="nucleotide sequence ID" value="NZ_OBEA01000004.1"/>
</dbReference>
<evidence type="ECO:0000313" key="4">
    <source>
        <dbReference type="Proteomes" id="UP000231702"/>
    </source>
</evidence>
<dbReference type="SUPFAM" id="SSF102400">
    <property type="entry name" value="DNA polymerase III chi subunit"/>
    <property type="match status" value="1"/>
</dbReference>
<organism evidence="2 3">
    <name type="scientific">Pseudooceanicola antarcticus</name>
    <dbReference type="NCBI Taxonomy" id="1247613"/>
    <lineage>
        <taxon>Bacteria</taxon>
        <taxon>Pseudomonadati</taxon>
        <taxon>Pseudomonadota</taxon>
        <taxon>Alphaproteobacteria</taxon>
        <taxon>Rhodobacterales</taxon>
        <taxon>Paracoccaceae</taxon>
        <taxon>Pseudooceanicola</taxon>
    </lineage>
</organism>
<dbReference type="PANTHER" id="PTHR38767">
    <property type="entry name" value="DNA POLYMERASE III SUBUNIT CHI"/>
    <property type="match status" value="1"/>
</dbReference>
<dbReference type="GO" id="GO:0003677">
    <property type="term" value="F:DNA binding"/>
    <property type="evidence" value="ECO:0007669"/>
    <property type="project" value="InterPro"/>
</dbReference>
<dbReference type="NCBIfam" id="NF004347">
    <property type="entry name" value="PRK05728.1-4"/>
    <property type="match status" value="1"/>
</dbReference>
<dbReference type="Proteomes" id="UP000231655">
    <property type="component" value="Unassembled WGS sequence"/>
</dbReference>
<dbReference type="InterPro" id="IPR036768">
    <property type="entry name" value="PolIII_chi_sf"/>
</dbReference>
<dbReference type="OrthoDB" id="9795973at2"/>
<dbReference type="Pfam" id="PF04364">
    <property type="entry name" value="DNA_pol3_chi"/>
    <property type="match status" value="1"/>
</dbReference>
<dbReference type="EMBL" id="OBEA01000004">
    <property type="protein sequence ID" value="SNY52372.1"/>
    <property type="molecule type" value="Genomic_DNA"/>
</dbReference>
<dbReference type="GO" id="GO:0032298">
    <property type="term" value="P:positive regulation of DNA-templated DNA replication initiation"/>
    <property type="evidence" value="ECO:0007669"/>
    <property type="project" value="TreeGrafter"/>
</dbReference>
<accession>A0A285IWK4</accession>
<name>A0A285IWK4_9RHOB</name>
<dbReference type="Proteomes" id="UP000231702">
    <property type="component" value="Unassembled WGS sequence"/>
</dbReference>
<sequence length="154" mass="16816">MGEVYFYHLTRSSVDSALQALLPRALAAGWRVAVRGSDADRLDWLDQKLWLGPEESFLPHGQDKNPHPELQPVLLTLGQPANQPDCLMSIDGAALEPSEIEGVKRACVLFDGHDEPALVHARGQWKALTAAGCAAVYWSEESGRWEKKAESAGA</sequence>
<evidence type="ECO:0000313" key="2">
    <source>
        <dbReference type="EMBL" id="SNY52372.1"/>
    </source>
</evidence>
<proteinExistence type="predicted"/>
<keyword evidence="4" id="KW-1185">Reference proteome</keyword>
<dbReference type="AlphaFoldDB" id="A0A285IWK4"/>
<reference evidence="2 3" key="1">
    <citation type="submission" date="2017-09" db="EMBL/GenBank/DDBJ databases">
        <authorList>
            <person name="Ehlers B."/>
            <person name="Leendertz F.H."/>
        </authorList>
    </citation>
    <scope>NUCLEOTIDE SEQUENCE [LARGE SCALE GENOMIC DNA]</scope>
    <source>
        <strain evidence="2 3">CGMCC 1.12662</strain>
    </source>
</reference>
<dbReference type="PANTHER" id="PTHR38767:SF1">
    <property type="entry name" value="DNA POLYMERASE III SUBUNIT CHI"/>
    <property type="match status" value="1"/>
</dbReference>
<protein>
    <submittedName>
        <fullName evidence="1">DNA polymerase III subunit chi</fullName>
    </submittedName>
    <submittedName>
        <fullName evidence="2">DNA polymerase III, chi subunit</fullName>
    </submittedName>
</protein>